<keyword evidence="2" id="KW-1185">Reference proteome</keyword>
<gene>
    <name evidence="1" type="ORF">C4B24_02145</name>
</gene>
<organism evidence="1 2">
    <name type="scientific">Mycoplasma marinum</name>
    <dbReference type="NCBI Taxonomy" id="1937190"/>
    <lineage>
        <taxon>Bacteria</taxon>
        <taxon>Bacillati</taxon>
        <taxon>Mycoplasmatota</taxon>
        <taxon>Mollicutes</taxon>
        <taxon>Mycoplasmataceae</taxon>
        <taxon>Mycoplasma</taxon>
    </lineage>
</organism>
<comment type="caution">
    <text evidence="1">The sequence shown here is derived from an EMBL/GenBank/DDBJ whole genome shotgun (WGS) entry which is preliminary data.</text>
</comment>
<dbReference type="Proteomes" id="UP000294192">
    <property type="component" value="Unassembled WGS sequence"/>
</dbReference>
<dbReference type="AlphaFoldDB" id="A0A4R0XSC8"/>
<dbReference type="EMBL" id="PSZO01000008">
    <property type="protein sequence ID" value="TCG11330.1"/>
    <property type="molecule type" value="Genomic_DNA"/>
</dbReference>
<accession>A0A4R0XSC8</accession>
<name>A0A4R0XSC8_9MOLU</name>
<protein>
    <submittedName>
        <fullName evidence="1">Uncharacterized protein</fullName>
    </submittedName>
</protein>
<evidence type="ECO:0000313" key="1">
    <source>
        <dbReference type="EMBL" id="TCG11330.1"/>
    </source>
</evidence>
<proteinExistence type="predicted"/>
<reference evidence="1 2" key="1">
    <citation type="submission" date="2018-02" db="EMBL/GenBank/DDBJ databases">
        <title>Mycoplasma marinum and Mycoplasma todarodis sp. nov., moderately halophilic and psychrotolerant mycoplasmas isolated from cephalopods.</title>
        <authorList>
            <person name="Viver T."/>
        </authorList>
    </citation>
    <scope>NUCLEOTIDE SEQUENCE [LARGE SCALE GENOMIC DNA]</scope>
    <source>
        <strain evidence="1 2">PE</strain>
    </source>
</reference>
<evidence type="ECO:0000313" key="2">
    <source>
        <dbReference type="Proteomes" id="UP000294192"/>
    </source>
</evidence>
<sequence>MLKRAKIIFKREVERNLLKGKYITQKANDIYSKRFITKHKLPIENYLEFSKLFLKYFDKKWCSIEITWTRIKIEKTDISTPPLK</sequence>